<evidence type="ECO:0000313" key="4">
    <source>
        <dbReference type="Proteomes" id="UP000653472"/>
    </source>
</evidence>
<dbReference type="PANTHER" id="PTHR31956">
    <property type="entry name" value="NON-SPECIFIC PHOSPHOLIPASE C4-RELATED"/>
    <property type="match status" value="1"/>
</dbReference>
<dbReference type="PROSITE" id="PS51257">
    <property type="entry name" value="PROKAR_LIPOPROTEIN"/>
    <property type="match status" value="1"/>
</dbReference>
<dbReference type="InterPro" id="IPR017850">
    <property type="entry name" value="Alkaline_phosphatase_core_sf"/>
</dbReference>
<proteinExistence type="predicted"/>
<evidence type="ECO:0000313" key="3">
    <source>
        <dbReference type="EMBL" id="NKF24585.1"/>
    </source>
</evidence>
<evidence type="ECO:0000256" key="2">
    <source>
        <dbReference type="SAM" id="SignalP"/>
    </source>
</evidence>
<evidence type="ECO:0000256" key="1">
    <source>
        <dbReference type="ARBA" id="ARBA00022801"/>
    </source>
</evidence>
<dbReference type="InterPro" id="IPR007312">
    <property type="entry name" value="Phosphoesterase"/>
</dbReference>
<dbReference type="CDD" id="cd16013">
    <property type="entry name" value="AcpA"/>
    <property type="match status" value="1"/>
</dbReference>
<keyword evidence="1" id="KW-0378">Hydrolase</keyword>
<dbReference type="RefSeq" id="WP_168149895.1">
    <property type="nucleotide sequence ID" value="NZ_JAAVXB010000017.1"/>
</dbReference>
<dbReference type="EMBL" id="JAAVXB010000017">
    <property type="protein sequence ID" value="NKF24585.1"/>
    <property type="molecule type" value="Genomic_DNA"/>
</dbReference>
<accession>A0A969WH51</accession>
<gene>
    <name evidence="3" type="ORF">G7Y82_19930</name>
</gene>
<protein>
    <submittedName>
        <fullName evidence="3">Alkaline phosphatase family protein</fullName>
    </submittedName>
</protein>
<dbReference type="PANTHER" id="PTHR31956:SF1">
    <property type="entry name" value="NON-SPECIFIC PHOSPHOLIPASE C1"/>
    <property type="match status" value="1"/>
</dbReference>
<dbReference type="GO" id="GO:0042578">
    <property type="term" value="F:phosphoric ester hydrolase activity"/>
    <property type="evidence" value="ECO:0007669"/>
    <property type="project" value="UniProtKB-ARBA"/>
</dbReference>
<dbReference type="Pfam" id="PF04185">
    <property type="entry name" value="Phosphoesterase"/>
    <property type="match status" value="1"/>
</dbReference>
<dbReference type="Proteomes" id="UP000653472">
    <property type="component" value="Unassembled WGS sequence"/>
</dbReference>
<name>A0A969WH51_9GAMM</name>
<keyword evidence="4" id="KW-1185">Reference proteome</keyword>
<feature type="signal peptide" evidence="2">
    <location>
        <begin position="1"/>
        <end position="20"/>
    </location>
</feature>
<dbReference type="Gene3D" id="3.40.720.10">
    <property type="entry name" value="Alkaline Phosphatase, subunit A"/>
    <property type="match status" value="2"/>
</dbReference>
<feature type="chain" id="PRO_5037008494" evidence="2">
    <location>
        <begin position="21"/>
        <end position="563"/>
    </location>
</feature>
<sequence length="563" mass="58782">MFRKAAVTALSAFTLTLIVAACSNNNHDASSGESTSPQDALTTATPIKHLVVIYGENISFDHYFATYPNATNPDGETSFTAASGTPTDINTLEYANLLTSNPNSTNTANGDGAADPFRLDVTQAATADQNHAYTPEEEAADNGAMDLFPLYTGRGTSGGSGAFGTTGQVMGYYDGNTVTALWNLAQGFSMSDNAFSDTYGPSTPGALEAIAGQTNGVTIDADGSGTGVPSSHLIDDGQGGYTLIGDIDPTGDVCSSSTSGTISMQGKNIGDLLNDAGITWGSFMGGFDLTTQNDNATTGCSRSTYSDTVSETVTDYIPHHAWFQYYASTLNADHTRPSSTDRIGYSTEADGTTAEPANHEYDVNDFYTAVKAGNFPSVAYLKAPAYQDAHAGYSDPVDEQAFVAKVVNFIEQQPDWSSTAIIVAYDDSDGWYDHSYAAPTHASYSADADALNGASTCGSGTQPNGVNGEPVNGRCGPGTRIPFLVISPWARVNYVGHTQITQASIVKFIEDNWLGGERIGGGSFDSTTGDIEGLFDFSGSGDAAKVWLDPSTGAVLDAAPSSD</sequence>
<reference evidence="3" key="1">
    <citation type="submission" date="2020-03" db="EMBL/GenBank/DDBJ databases">
        <title>Solimonas marina sp. nov., isolated from deep seawater of the Pacific Ocean.</title>
        <authorList>
            <person name="Liu X."/>
            <person name="Lai Q."/>
            <person name="Sun F."/>
            <person name="Gai Y."/>
            <person name="Li G."/>
            <person name="Shao Z."/>
        </authorList>
    </citation>
    <scope>NUCLEOTIDE SEQUENCE</scope>
    <source>
        <strain evidence="3">C16B3</strain>
    </source>
</reference>
<organism evidence="3 4">
    <name type="scientific">Solimonas marina</name>
    <dbReference type="NCBI Taxonomy" id="2714601"/>
    <lineage>
        <taxon>Bacteria</taxon>
        <taxon>Pseudomonadati</taxon>
        <taxon>Pseudomonadota</taxon>
        <taxon>Gammaproteobacteria</taxon>
        <taxon>Nevskiales</taxon>
        <taxon>Nevskiaceae</taxon>
        <taxon>Solimonas</taxon>
    </lineage>
</organism>
<keyword evidence="2" id="KW-0732">Signal</keyword>
<comment type="caution">
    <text evidence="3">The sequence shown here is derived from an EMBL/GenBank/DDBJ whole genome shotgun (WGS) entry which is preliminary data.</text>
</comment>
<dbReference type="AlphaFoldDB" id="A0A969WH51"/>